<feature type="transmembrane region" description="Helical" evidence="1">
    <location>
        <begin position="55"/>
        <end position="74"/>
    </location>
</feature>
<dbReference type="Pfam" id="PF14036">
    <property type="entry name" value="YlaH"/>
    <property type="match status" value="1"/>
</dbReference>
<dbReference type="PATRIC" id="fig|1441095.3.peg.995"/>
<keyword evidence="1" id="KW-0812">Transmembrane</keyword>
<feature type="transmembrane region" description="Helical" evidence="1">
    <location>
        <begin position="80"/>
        <end position="95"/>
    </location>
</feature>
<gene>
    <name evidence="2" type="ORF">AM592_04515</name>
</gene>
<reference evidence="3" key="1">
    <citation type="submission" date="2015-08" db="EMBL/GenBank/DDBJ databases">
        <title>Genome sequencing project for genomic taxonomy and phylogenomics of Bacillus-like bacteria.</title>
        <authorList>
            <person name="Liu B."/>
            <person name="Wang J."/>
            <person name="Zhu Y."/>
            <person name="Liu G."/>
            <person name="Chen Q."/>
            <person name="Chen Z."/>
            <person name="Lan J."/>
            <person name="Che J."/>
            <person name="Ge C."/>
            <person name="Shi H."/>
            <person name="Pan Z."/>
            <person name="Liu X."/>
        </authorList>
    </citation>
    <scope>NUCLEOTIDE SEQUENCE [LARGE SCALE GENOMIC DNA]</scope>
    <source>
        <strain evidence="3">FJAT-4402</strain>
    </source>
</reference>
<keyword evidence="3" id="KW-1185">Reference proteome</keyword>
<keyword evidence="1" id="KW-1133">Transmembrane helix</keyword>
<dbReference type="Proteomes" id="UP000067625">
    <property type="component" value="Chromosome"/>
</dbReference>
<dbReference type="EMBL" id="CP012600">
    <property type="protein sequence ID" value="ALC80931.1"/>
    <property type="molecule type" value="Genomic_DNA"/>
</dbReference>
<accession>A0A0M5JDQ1</accession>
<evidence type="ECO:0000313" key="2">
    <source>
        <dbReference type="EMBL" id="ALC80931.1"/>
    </source>
</evidence>
<name>A0A0M5JDQ1_9BACI</name>
<dbReference type="STRING" id="1441095.AM592_04515"/>
<evidence type="ECO:0000256" key="1">
    <source>
        <dbReference type="SAM" id="Phobius"/>
    </source>
</evidence>
<proteinExistence type="predicted"/>
<protein>
    <recommendedName>
        <fullName evidence="4">YlaH-like protein</fullName>
    </recommendedName>
</protein>
<sequence length="104" mass="11550">MPNEVSDRLSFFASLYQVDQFPETGMWLLYVTILALSVVVYKLGFAKKLPLLQSVVIYTFLAGGCTVLTFFGIFLPVGEGLVVAAGILIIYKVRLRRAQKEQAS</sequence>
<dbReference type="AlphaFoldDB" id="A0A0M5JDQ1"/>
<feature type="transmembrane region" description="Helical" evidence="1">
    <location>
        <begin position="24"/>
        <end position="43"/>
    </location>
</feature>
<dbReference type="RefSeq" id="WP_053602682.1">
    <property type="nucleotide sequence ID" value="NZ_CP012600.1"/>
</dbReference>
<dbReference type="InterPro" id="IPR025620">
    <property type="entry name" value="YlaH"/>
</dbReference>
<evidence type="ECO:0000313" key="3">
    <source>
        <dbReference type="Proteomes" id="UP000067625"/>
    </source>
</evidence>
<organism evidence="2 3">
    <name type="scientific">Bacillus gobiensis</name>
    <dbReference type="NCBI Taxonomy" id="1441095"/>
    <lineage>
        <taxon>Bacteria</taxon>
        <taxon>Bacillati</taxon>
        <taxon>Bacillota</taxon>
        <taxon>Bacilli</taxon>
        <taxon>Bacillales</taxon>
        <taxon>Bacillaceae</taxon>
        <taxon>Bacillus</taxon>
    </lineage>
</organism>
<keyword evidence="1" id="KW-0472">Membrane</keyword>
<evidence type="ECO:0008006" key="4">
    <source>
        <dbReference type="Google" id="ProtNLM"/>
    </source>
</evidence>
<reference evidence="2 3" key="2">
    <citation type="journal article" date="2016" name="Int. J. Syst. Evol. Microbiol.">
        <title>Bacillus gobiensis sp. nov., isolated from a soil sample.</title>
        <authorList>
            <person name="Liu B."/>
            <person name="Liu G.H."/>
            <person name="Cetin S."/>
            <person name="Schumann P."/>
            <person name="Pan Z.Z."/>
            <person name="Chen Q.Q."/>
        </authorList>
    </citation>
    <scope>NUCLEOTIDE SEQUENCE [LARGE SCALE GENOMIC DNA]</scope>
    <source>
        <strain evidence="2 3">FJAT-4402</strain>
    </source>
</reference>